<sequence length="190" mass="20945">MALTQTARASGTLDRWGSRGAEVDEEVNELDGLWGWLLLFTGFVIWKIVRVGLLISSTFLPLFRDGTWEALTRPDSPVYDPMWQRVLLFDLAGNIAIGAMAMITLALLVVRSSYAPKSAIGLLMGSFVIVAVNYLLAGQVPSVADRGTDYENLALLIRSGIAMLVWVPYFLISRRVKATFANRPFTESSS</sequence>
<dbReference type="InterPro" id="IPR019690">
    <property type="entry name" value="DUF2569"/>
</dbReference>
<feature type="transmembrane region" description="Helical" evidence="1">
    <location>
        <begin position="153"/>
        <end position="172"/>
    </location>
</feature>
<keyword evidence="1" id="KW-1133">Transmembrane helix</keyword>
<dbReference type="Pfam" id="PF10754">
    <property type="entry name" value="DUF2569"/>
    <property type="match status" value="1"/>
</dbReference>
<feature type="transmembrane region" description="Helical" evidence="1">
    <location>
        <begin position="83"/>
        <end position="110"/>
    </location>
</feature>
<proteinExistence type="predicted"/>
<dbReference type="EMBL" id="JAVDTT010000002">
    <property type="protein sequence ID" value="MDR6841159.1"/>
    <property type="molecule type" value="Genomic_DNA"/>
</dbReference>
<comment type="caution">
    <text evidence="2">The sequence shown here is derived from an EMBL/GenBank/DDBJ whole genome shotgun (WGS) entry which is preliminary data.</text>
</comment>
<organism evidence="2 3">
    <name type="scientific">Pseudoxanthomonas sacheonensis</name>
    <dbReference type="NCBI Taxonomy" id="443615"/>
    <lineage>
        <taxon>Bacteria</taxon>
        <taxon>Pseudomonadati</taxon>
        <taxon>Pseudomonadota</taxon>
        <taxon>Gammaproteobacteria</taxon>
        <taxon>Lysobacterales</taxon>
        <taxon>Lysobacteraceae</taxon>
        <taxon>Pseudoxanthomonas</taxon>
    </lineage>
</organism>
<protein>
    <recommendedName>
        <fullName evidence="4">DUF2569 domain-containing protein</fullName>
    </recommendedName>
</protein>
<name>A0ABU1RSR7_9GAMM</name>
<dbReference type="Proteomes" id="UP001254759">
    <property type="component" value="Unassembled WGS sequence"/>
</dbReference>
<evidence type="ECO:0000313" key="2">
    <source>
        <dbReference type="EMBL" id="MDR6841159.1"/>
    </source>
</evidence>
<gene>
    <name evidence="2" type="ORF">J2W94_001444</name>
</gene>
<feature type="transmembrane region" description="Helical" evidence="1">
    <location>
        <begin position="36"/>
        <end position="63"/>
    </location>
</feature>
<evidence type="ECO:0008006" key="4">
    <source>
        <dbReference type="Google" id="ProtNLM"/>
    </source>
</evidence>
<keyword evidence="1" id="KW-0472">Membrane</keyword>
<feature type="transmembrane region" description="Helical" evidence="1">
    <location>
        <begin position="122"/>
        <end position="141"/>
    </location>
</feature>
<evidence type="ECO:0000256" key="1">
    <source>
        <dbReference type="SAM" id="Phobius"/>
    </source>
</evidence>
<reference evidence="2 3" key="1">
    <citation type="submission" date="2023-07" db="EMBL/GenBank/DDBJ databases">
        <title>Sorghum-associated microbial communities from plants grown in Nebraska, USA.</title>
        <authorList>
            <person name="Schachtman D."/>
        </authorList>
    </citation>
    <scope>NUCLEOTIDE SEQUENCE [LARGE SCALE GENOMIC DNA]</scope>
    <source>
        <strain evidence="2 3">BE107</strain>
    </source>
</reference>
<dbReference type="RefSeq" id="WP_310091662.1">
    <property type="nucleotide sequence ID" value="NZ_JAVDTT010000002.1"/>
</dbReference>
<evidence type="ECO:0000313" key="3">
    <source>
        <dbReference type="Proteomes" id="UP001254759"/>
    </source>
</evidence>
<accession>A0ABU1RSR7</accession>
<keyword evidence="3" id="KW-1185">Reference proteome</keyword>
<keyword evidence="1" id="KW-0812">Transmembrane</keyword>